<keyword evidence="10" id="KW-0675">Receptor</keyword>
<feature type="domain" description="Leucine-rich repeat-containing N-terminal plant-type" evidence="14">
    <location>
        <begin position="32"/>
        <end position="76"/>
    </location>
</feature>
<evidence type="ECO:0000313" key="15">
    <source>
        <dbReference type="EMBL" id="GKV28877.1"/>
    </source>
</evidence>
<organism evidence="15 16">
    <name type="scientific">Rubroshorea leprosula</name>
    <dbReference type="NCBI Taxonomy" id="152421"/>
    <lineage>
        <taxon>Eukaryota</taxon>
        <taxon>Viridiplantae</taxon>
        <taxon>Streptophyta</taxon>
        <taxon>Embryophyta</taxon>
        <taxon>Tracheophyta</taxon>
        <taxon>Spermatophyta</taxon>
        <taxon>Magnoliopsida</taxon>
        <taxon>eudicotyledons</taxon>
        <taxon>Gunneridae</taxon>
        <taxon>Pentapetalae</taxon>
        <taxon>rosids</taxon>
        <taxon>malvids</taxon>
        <taxon>Malvales</taxon>
        <taxon>Dipterocarpaceae</taxon>
        <taxon>Rubroshorea</taxon>
    </lineage>
</organism>
<dbReference type="InterPro" id="IPR046956">
    <property type="entry name" value="RLP23-like"/>
</dbReference>
<dbReference type="PANTHER" id="PTHR48061">
    <property type="entry name" value="LEUCINE-RICH REPEAT RECEPTOR PROTEIN KINASE EMS1-LIKE-RELATED"/>
    <property type="match status" value="1"/>
</dbReference>
<evidence type="ECO:0000256" key="5">
    <source>
        <dbReference type="ARBA" id="ARBA00022692"/>
    </source>
</evidence>
<evidence type="ECO:0000259" key="14">
    <source>
        <dbReference type="Pfam" id="PF08263"/>
    </source>
</evidence>
<keyword evidence="4" id="KW-0433">Leucine-rich repeat</keyword>
<feature type="signal peptide" evidence="13">
    <location>
        <begin position="1"/>
        <end position="26"/>
    </location>
</feature>
<dbReference type="SUPFAM" id="SSF52047">
    <property type="entry name" value="RNI-like"/>
    <property type="match status" value="2"/>
</dbReference>
<dbReference type="Proteomes" id="UP001054252">
    <property type="component" value="Unassembled WGS sequence"/>
</dbReference>
<gene>
    <name evidence="15" type="ORF">SLEP1_g37866</name>
</gene>
<reference evidence="15 16" key="1">
    <citation type="journal article" date="2021" name="Commun. Biol.">
        <title>The genome of Shorea leprosula (Dipterocarpaceae) highlights the ecological relevance of drought in aseasonal tropical rainforests.</title>
        <authorList>
            <person name="Ng K.K.S."/>
            <person name="Kobayashi M.J."/>
            <person name="Fawcett J.A."/>
            <person name="Hatakeyama M."/>
            <person name="Paape T."/>
            <person name="Ng C.H."/>
            <person name="Ang C.C."/>
            <person name="Tnah L.H."/>
            <person name="Lee C.T."/>
            <person name="Nishiyama T."/>
            <person name="Sese J."/>
            <person name="O'Brien M.J."/>
            <person name="Copetti D."/>
            <person name="Mohd Noor M.I."/>
            <person name="Ong R.C."/>
            <person name="Putra M."/>
            <person name="Sireger I.Z."/>
            <person name="Indrioko S."/>
            <person name="Kosugi Y."/>
            <person name="Izuno A."/>
            <person name="Isagi Y."/>
            <person name="Lee S.L."/>
            <person name="Shimizu K.K."/>
        </authorList>
    </citation>
    <scope>NUCLEOTIDE SEQUENCE [LARGE SCALE GENOMIC DNA]</scope>
    <source>
        <strain evidence="15">214</strain>
    </source>
</reference>
<feature type="transmembrane region" description="Helical" evidence="12">
    <location>
        <begin position="920"/>
        <end position="940"/>
    </location>
</feature>
<dbReference type="Gene3D" id="3.80.10.10">
    <property type="entry name" value="Ribonuclease Inhibitor"/>
    <property type="match status" value="5"/>
</dbReference>
<keyword evidence="11" id="KW-0325">Glycoprotein</keyword>
<keyword evidence="5 12" id="KW-0812">Transmembrane</keyword>
<dbReference type="SMART" id="SM00365">
    <property type="entry name" value="LRR_SD22"/>
    <property type="match status" value="4"/>
</dbReference>
<dbReference type="EMBL" id="BPVZ01000080">
    <property type="protein sequence ID" value="GKV28877.1"/>
    <property type="molecule type" value="Genomic_DNA"/>
</dbReference>
<comment type="subcellular location">
    <subcellularLocation>
        <location evidence="1">Cell membrane</location>
        <topology evidence="1">Single-pass type I membrane protein</topology>
    </subcellularLocation>
</comment>
<evidence type="ECO:0000256" key="6">
    <source>
        <dbReference type="ARBA" id="ARBA00022729"/>
    </source>
</evidence>
<dbReference type="InterPro" id="IPR013210">
    <property type="entry name" value="LRR_N_plant-typ"/>
</dbReference>
<name>A0AAV5KW68_9ROSI</name>
<dbReference type="InterPro" id="IPR001611">
    <property type="entry name" value="Leu-rich_rpt"/>
</dbReference>
<dbReference type="Pfam" id="PF13855">
    <property type="entry name" value="LRR_8"/>
    <property type="match status" value="2"/>
</dbReference>
<dbReference type="SMART" id="SM00369">
    <property type="entry name" value="LRR_TYP"/>
    <property type="match status" value="9"/>
</dbReference>
<evidence type="ECO:0000256" key="1">
    <source>
        <dbReference type="ARBA" id="ARBA00004251"/>
    </source>
</evidence>
<dbReference type="AlphaFoldDB" id="A0AAV5KW68"/>
<dbReference type="FunFam" id="3.80.10.10:FF:000041">
    <property type="entry name" value="LRR receptor-like serine/threonine-protein kinase ERECTA"/>
    <property type="match status" value="1"/>
</dbReference>
<protein>
    <recommendedName>
        <fullName evidence="14">Leucine-rich repeat-containing N-terminal plant-type domain-containing protein</fullName>
    </recommendedName>
</protein>
<feature type="chain" id="PRO_5043528903" description="Leucine-rich repeat-containing N-terminal plant-type domain-containing protein" evidence="13">
    <location>
        <begin position="27"/>
        <end position="966"/>
    </location>
</feature>
<sequence length="966" mass="109004">MASSSTHFFLLSLVFLMISFFQLSSHQQLCRKDEYLALMQFKYSFVIERQASTCPKVDLWKSQGVDCCSWEGIWCDQNTSHVIGLDLSSSCLFGSINSSSSLFRLGHLQYLNLALNDFNFSKIPSTMGNLTRLTYLNLSGSYFSGQIPHEISKLSNLAKLDLSFNLDYSHQGLLELRRPNLNSLAQNLTKLEWLDLSFVDINFPIPKALANMSSLTYLHFGQCGLLGKFPTDIFQLPKLQVLDLDNNWELSGSFPEFYSHSQLRVLDVANTTFSGELLVSIRMLSSLEYLDVSSCNFSGLVPSSIGNLTKLLVLNLLNNSFWGENVPFFSNLTQLIDINLRLNQFTFSEVPSSLASLTYLMNIDLSDNHITGHFPSWITNLTNLRQLLLGSNMLQGSLPSSISRLKNLETLHLSSNNLIGIVEFDTFLELKFLKVLRLGFNNFSLVTKTTTKRTIQKFGTLGLSSCNLREFPDFLRNQSELNVLGLASNNIQGQIPTWILNMSASLWILDLSHNNLTSFEESFLVFPSSLLYLDLSFNFLKGSLPIPPLSILFYLVSKNMFNGEIPPQFCNMTSLQMLDLSHNNLSGRMRRCFGNLSSMLVLNLEGNNFHGPILETWETGNKLKAIKLGQNNLQGKLPRSLDNCKMLEFLDLGNNKIKDTFPFWLGALPELRILIFHSNRFHGAIEMKVPGTDLLFPKLHIIDLSDNGFVGTLPIDFFARWNAMTDLEEKNATYLHAYNHHFMVNHMIIPYQFPYSMTITNKGEKIEYAKILEVFSAMDLSCNKFDGEIPEAIGNLKQLQLLNLSNNILVGPIPIALGYLTNLEALDLSQNKLTGRIPTQLTQLNFLEVFNVSHNHLTGPIPTGQQFDTFENSSFDGNLGLCGMPLSRKCDHYNSEVLPPSSTSKGNEDSGLLAEFSWKLVLLGYVCGFLIGVVIGNIVFTRKCEWFMKTFRVKYPTRQRKGGMKD</sequence>
<accession>A0AAV5KW68</accession>
<evidence type="ECO:0000256" key="7">
    <source>
        <dbReference type="ARBA" id="ARBA00022737"/>
    </source>
</evidence>
<dbReference type="PROSITE" id="PS51450">
    <property type="entry name" value="LRR"/>
    <property type="match status" value="2"/>
</dbReference>
<comment type="similarity">
    <text evidence="2">Belongs to the RLP family.</text>
</comment>
<keyword evidence="8 12" id="KW-1133">Transmembrane helix</keyword>
<keyword evidence="3" id="KW-1003">Cell membrane</keyword>
<evidence type="ECO:0000313" key="16">
    <source>
        <dbReference type="Proteomes" id="UP001054252"/>
    </source>
</evidence>
<dbReference type="SUPFAM" id="SSF52058">
    <property type="entry name" value="L domain-like"/>
    <property type="match status" value="1"/>
</dbReference>
<evidence type="ECO:0000256" key="11">
    <source>
        <dbReference type="ARBA" id="ARBA00023180"/>
    </source>
</evidence>
<dbReference type="Pfam" id="PF00560">
    <property type="entry name" value="LRR_1"/>
    <property type="match status" value="6"/>
</dbReference>
<evidence type="ECO:0000256" key="9">
    <source>
        <dbReference type="ARBA" id="ARBA00023136"/>
    </source>
</evidence>
<keyword evidence="6 13" id="KW-0732">Signal</keyword>
<dbReference type="InterPro" id="IPR003591">
    <property type="entry name" value="Leu-rich_rpt_typical-subtyp"/>
</dbReference>
<keyword evidence="9 12" id="KW-0472">Membrane</keyword>
<dbReference type="PANTHER" id="PTHR48061:SF12">
    <property type="entry name" value="DISEASE RESISTANCE LIKE PROTEIN"/>
    <property type="match status" value="1"/>
</dbReference>
<evidence type="ECO:0000256" key="10">
    <source>
        <dbReference type="ARBA" id="ARBA00023170"/>
    </source>
</evidence>
<keyword evidence="16" id="KW-1185">Reference proteome</keyword>
<evidence type="ECO:0000256" key="3">
    <source>
        <dbReference type="ARBA" id="ARBA00022475"/>
    </source>
</evidence>
<dbReference type="FunFam" id="3.80.10.10:FF:000213">
    <property type="entry name" value="Tyrosine-sulfated glycopeptide receptor 1"/>
    <property type="match status" value="1"/>
</dbReference>
<keyword evidence="7" id="KW-0677">Repeat</keyword>
<dbReference type="Pfam" id="PF08263">
    <property type="entry name" value="LRRNT_2"/>
    <property type="match status" value="1"/>
</dbReference>
<dbReference type="GO" id="GO:0005886">
    <property type="term" value="C:plasma membrane"/>
    <property type="evidence" value="ECO:0007669"/>
    <property type="project" value="UniProtKB-SubCell"/>
</dbReference>
<evidence type="ECO:0000256" key="13">
    <source>
        <dbReference type="SAM" id="SignalP"/>
    </source>
</evidence>
<evidence type="ECO:0000256" key="4">
    <source>
        <dbReference type="ARBA" id="ARBA00022614"/>
    </source>
</evidence>
<dbReference type="InterPro" id="IPR032675">
    <property type="entry name" value="LRR_dom_sf"/>
</dbReference>
<proteinExistence type="inferred from homology"/>
<comment type="caution">
    <text evidence="15">The sequence shown here is derived from an EMBL/GenBank/DDBJ whole genome shotgun (WGS) entry which is preliminary data.</text>
</comment>
<evidence type="ECO:0000256" key="12">
    <source>
        <dbReference type="SAM" id="Phobius"/>
    </source>
</evidence>
<evidence type="ECO:0000256" key="8">
    <source>
        <dbReference type="ARBA" id="ARBA00022989"/>
    </source>
</evidence>
<evidence type="ECO:0000256" key="2">
    <source>
        <dbReference type="ARBA" id="ARBA00009592"/>
    </source>
</evidence>
<dbReference type="PRINTS" id="PR00019">
    <property type="entry name" value="LEURICHRPT"/>
</dbReference>